<protein>
    <recommendedName>
        <fullName evidence="1">Aminotransferase class V domain-containing protein</fullName>
    </recommendedName>
</protein>
<dbReference type="InterPro" id="IPR015424">
    <property type="entry name" value="PyrdxlP-dep_Trfase"/>
</dbReference>
<dbReference type="PANTHER" id="PTHR43586:SF21">
    <property type="entry name" value="PYRIDOXAL PHOSPHATE (PLP)-DEPENDENT ASPARTATE AMINOTRANSFERASE SUPERFAMILY"/>
    <property type="match status" value="1"/>
</dbReference>
<dbReference type="AlphaFoldDB" id="A0A140KN66"/>
<feature type="domain" description="Aminotransferase class V" evidence="1">
    <location>
        <begin position="38"/>
        <end position="264"/>
    </location>
</feature>
<dbReference type="Gene3D" id="3.90.1150.10">
    <property type="entry name" value="Aspartate Aminotransferase, domain 1"/>
    <property type="match status" value="1"/>
</dbReference>
<dbReference type="PANTHER" id="PTHR43586">
    <property type="entry name" value="CYSTEINE DESULFURASE"/>
    <property type="match status" value="1"/>
</dbReference>
<dbReference type="InterPro" id="IPR015421">
    <property type="entry name" value="PyrdxlP-dep_Trfase_major"/>
</dbReference>
<dbReference type="OrthoDB" id="420046at2759"/>
<organism evidence="2">
    <name type="scientific">Sporisorium scitamineum</name>
    <dbReference type="NCBI Taxonomy" id="49012"/>
    <lineage>
        <taxon>Eukaryota</taxon>
        <taxon>Fungi</taxon>
        <taxon>Dikarya</taxon>
        <taxon>Basidiomycota</taxon>
        <taxon>Ustilaginomycotina</taxon>
        <taxon>Ustilaginomycetes</taxon>
        <taxon>Ustilaginales</taxon>
        <taxon>Ustilaginaceae</taxon>
        <taxon>Sporisorium</taxon>
    </lineage>
</organism>
<dbReference type="Pfam" id="PF00266">
    <property type="entry name" value="Aminotran_5"/>
    <property type="match status" value="1"/>
</dbReference>
<dbReference type="SUPFAM" id="SSF53383">
    <property type="entry name" value="PLP-dependent transferases"/>
    <property type="match status" value="2"/>
</dbReference>
<dbReference type="Gene3D" id="3.40.640.10">
    <property type="entry name" value="Type I PLP-dependent aspartate aminotransferase-like (Major domain)"/>
    <property type="match status" value="1"/>
</dbReference>
<evidence type="ECO:0000259" key="1">
    <source>
        <dbReference type="Pfam" id="PF00266"/>
    </source>
</evidence>
<accession>A0A140KN66</accession>
<gene>
    <name evidence="2" type="ORF">SPSC_03557</name>
</gene>
<dbReference type="InterPro" id="IPR000192">
    <property type="entry name" value="Aminotrans_V_dom"/>
</dbReference>
<reference evidence="2" key="1">
    <citation type="submission" date="2014-06" db="EMBL/GenBank/DDBJ databases">
        <authorList>
            <person name="Ju J."/>
            <person name="Zhang J."/>
        </authorList>
    </citation>
    <scope>NUCLEOTIDE SEQUENCE</scope>
    <source>
        <strain evidence="2">SscI8</strain>
    </source>
</reference>
<evidence type="ECO:0000313" key="2">
    <source>
        <dbReference type="EMBL" id="CDR87868.1"/>
    </source>
</evidence>
<name>A0A140KN66_9BASI</name>
<sequence length="494" mass="51915">MSSATLSEQELKQVRAQFPALVAADAPDSATSGYTFAENAGGSQVLSSVAASISDYLLSTNVQMASYPLAQTAESRVSLGTCAAAALLGAESPDDVMIGQSATSLVASVALMIENRGVWGEGDEVIISDADHETNCGAWTRLAQRVGMTLKHWPVTPLSTAAGSEYAVTLDPSTLRQLVTPKTKLVAFTACSNLLGAFTDIPSAVSIIRSIAPTALIAVDCVAFAPHRRVTPPRLWGVDIAFFSLYKTYGAHVGAMYISPEIRQTHLARLNHFFLQPCVAQPQGVASIAGMYPFQTSSVQYELNHSIAAVGDYLVGLGLGLGSGVGGEGEVGVDWNAVYGRTGPAAAARGGEGEGGDDAERSRLCSQSVPSNCITRINPAPPLHPSLLAHRSRGLRIVGPESSDSQTRAPTVAFILTDPTTRKHKAGTSKKIHSTLVGAGKVGAQQGHMYAHKLVQSLGLDLADGVVRVSFVHYNTVEEVERVVKALEVVLEVL</sequence>
<dbReference type="EMBL" id="LK056669">
    <property type="protein sequence ID" value="CDR87868.1"/>
    <property type="molecule type" value="Genomic_DNA"/>
</dbReference>
<proteinExistence type="predicted"/>
<dbReference type="InterPro" id="IPR015422">
    <property type="entry name" value="PyrdxlP-dep_Trfase_small"/>
</dbReference>